<evidence type="ECO:0000313" key="4">
    <source>
        <dbReference type="Proteomes" id="UP000070620"/>
    </source>
</evidence>
<dbReference type="EMBL" id="LRQV01000084">
    <property type="protein sequence ID" value="KXK60091.1"/>
    <property type="molecule type" value="Genomic_DNA"/>
</dbReference>
<organism evidence="3 4">
    <name type="scientific">Micromonospora rosaria</name>
    <dbReference type="NCBI Taxonomy" id="47874"/>
    <lineage>
        <taxon>Bacteria</taxon>
        <taxon>Bacillati</taxon>
        <taxon>Actinomycetota</taxon>
        <taxon>Actinomycetes</taxon>
        <taxon>Micromonosporales</taxon>
        <taxon>Micromonosporaceae</taxon>
        <taxon>Micromonospora</taxon>
    </lineage>
</organism>
<comment type="caution">
    <text evidence="3">The sequence shown here is derived from an EMBL/GenBank/DDBJ whole genome shotgun (WGS) entry which is preliminary data.</text>
</comment>
<reference evidence="3 4" key="1">
    <citation type="submission" date="2016-01" db="EMBL/GenBank/DDBJ databases">
        <title>Whole genome sequence and analysis of Micromonospora rosaria DSM 803, which can produce antibacterial substance rosamicin.</title>
        <authorList>
            <person name="Yang H."/>
            <person name="He X."/>
            <person name="Zhu D."/>
        </authorList>
    </citation>
    <scope>NUCLEOTIDE SEQUENCE [LARGE SCALE GENOMIC DNA]</scope>
    <source>
        <strain evidence="3 4">DSM 803</strain>
    </source>
</reference>
<dbReference type="SUPFAM" id="SSF51445">
    <property type="entry name" value="(Trans)glycosidases"/>
    <property type="match status" value="1"/>
</dbReference>
<feature type="chain" id="PRO_5007478184" description="Glycoside hydrolase family 42 N-terminal domain-containing protein" evidence="2">
    <location>
        <begin position="26"/>
        <end position="499"/>
    </location>
</feature>
<feature type="region of interest" description="Disordered" evidence="1">
    <location>
        <begin position="25"/>
        <end position="67"/>
    </location>
</feature>
<dbReference type="Gene3D" id="3.20.20.80">
    <property type="entry name" value="Glycosidases"/>
    <property type="match status" value="1"/>
</dbReference>
<feature type="compositionally biased region" description="Low complexity" evidence="1">
    <location>
        <begin position="38"/>
        <end position="53"/>
    </location>
</feature>
<evidence type="ECO:0008006" key="5">
    <source>
        <dbReference type="Google" id="ProtNLM"/>
    </source>
</evidence>
<evidence type="ECO:0000256" key="2">
    <source>
        <dbReference type="SAM" id="SignalP"/>
    </source>
</evidence>
<keyword evidence="4" id="KW-1185">Reference proteome</keyword>
<dbReference type="RefSeq" id="WP_067369050.1">
    <property type="nucleotide sequence ID" value="NZ_JBIUBN010000002.1"/>
</dbReference>
<dbReference type="GO" id="GO:0004553">
    <property type="term" value="F:hydrolase activity, hydrolyzing O-glycosyl compounds"/>
    <property type="evidence" value="ECO:0007669"/>
    <property type="project" value="TreeGrafter"/>
</dbReference>
<dbReference type="PANTHER" id="PTHR12631">
    <property type="entry name" value="ALPHA-L-IDURONIDASE"/>
    <property type="match status" value="1"/>
</dbReference>
<accession>A0A136PNV9</accession>
<dbReference type="PROSITE" id="PS51257">
    <property type="entry name" value="PROKAR_LIPOPROTEIN"/>
    <property type="match status" value="1"/>
</dbReference>
<evidence type="ECO:0000256" key="1">
    <source>
        <dbReference type="SAM" id="MobiDB-lite"/>
    </source>
</evidence>
<protein>
    <recommendedName>
        <fullName evidence="5">Glycoside hydrolase family 42 N-terminal domain-containing protein</fullName>
    </recommendedName>
</protein>
<dbReference type="InterPro" id="IPR051923">
    <property type="entry name" value="Glycosyl_Hydrolase_39"/>
</dbReference>
<dbReference type="OrthoDB" id="7180791at2"/>
<dbReference type="Proteomes" id="UP000070620">
    <property type="component" value="Unassembled WGS sequence"/>
</dbReference>
<dbReference type="AlphaFoldDB" id="A0A136PNV9"/>
<evidence type="ECO:0000313" key="3">
    <source>
        <dbReference type="EMBL" id="KXK60091.1"/>
    </source>
</evidence>
<proteinExistence type="predicted"/>
<keyword evidence="2" id="KW-0732">Signal</keyword>
<dbReference type="InterPro" id="IPR017853">
    <property type="entry name" value="GH"/>
</dbReference>
<dbReference type="PANTHER" id="PTHR12631:SF10">
    <property type="entry name" value="BETA-XYLOSIDASE-LIKE PROTEIN-RELATED"/>
    <property type="match status" value="1"/>
</dbReference>
<feature type="signal peptide" evidence="2">
    <location>
        <begin position="1"/>
        <end position="25"/>
    </location>
</feature>
<name>A0A136PNV9_9ACTN</name>
<gene>
    <name evidence="3" type="ORF">AWW66_20770</name>
</gene>
<sequence>MRPRPGSRAARLLVGALVVALTATACSSDPEPTPDPAPTSATPDASGPTTGPSAGPGPAGPPSVPNPFGAHWDWSRYEQFKPYLAKISGSATYQEITWCAMEPTQGNRDYAALDRIAQRSRDLGITLHIKIRTGVCWATGGTPQFTRGQANKTESAMPLDMATYQAFVTDIVKRYAPYGVRQFAIENEVNAPQYWAGTPEDYKRLVASAAEAIRAADPQAKVVDSGISSVAYGMGVADRLLTAGDEAGAVAAYQAYFVRRIGTRGQKIPAVTDGAGLRTALANDQNSRNLQFLAATEQLLDERVVDVRQLHYYEHFAAVPVLLDYLRAQNPAGVPTQAWEVGQFWRDGDGDAASRSDEMVKTVSQLVAGGIDQVLWLPLGYNPNNRAGSEVRYGLLDPDGTERLAGTMMAELAVAARDATVEPVADKGLVGVAFRRGTESTLVVWSSSDATVSVPAAPGLTNDKLGTASAARSGAVSVGSSPVLLRGTGDPASILATIR</sequence>